<evidence type="ECO:0000256" key="9">
    <source>
        <dbReference type="ARBA" id="ARBA00038030"/>
    </source>
</evidence>
<evidence type="ECO:0000313" key="13">
    <source>
        <dbReference type="EMBL" id="SDW88570.1"/>
    </source>
</evidence>
<dbReference type="GO" id="GO:0030150">
    <property type="term" value="P:protein import into mitochondrial matrix"/>
    <property type="evidence" value="ECO:0007669"/>
    <property type="project" value="TreeGrafter"/>
</dbReference>
<evidence type="ECO:0000256" key="8">
    <source>
        <dbReference type="ARBA" id="ARBA00023237"/>
    </source>
</evidence>
<dbReference type="InterPro" id="IPR006860">
    <property type="entry name" value="FecR"/>
</dbReference>
<keyword evidence="3" id="KW-0812">Transmembrane</keyword>
<keyword evidence="7" id="KW-0472">Membrane</keyword>
<name>A0A1H2X6Q0_9PROT</name>
<dbReference type="Pfam" id="PF04773">
    <property type="entry name" value="FecR"/>
    <property type="match status" value="1"/>
</dbReference>
<dbReference type="SUPFAM" id="SSF48452">
    <property type="entry name" value="TPR-like"/>
    <property type="match status" value="1"/>
</dbReference>
<evidence type="ECO:0000256" key="4">
    <source>
        <dbReference type="ARBA" id="ARBA00022737"/>
    </source>
</evidence>
<evidence type="ECO:0000256" key="3">
    <source>
        <dbReference type="ARBA" id="ARBA00022692"/>
    </source>
</evidence>
<accession>A0A1H2X6Q0</accession>
<evidence type="ECO:0000256" key="10">
    <source>
        <dbReference type="PROSITE-ProRule" id="PRU00339"/>
    </source>
</evidence>
<organism evidence="13 14">
    <name type="scientific">Nitrosomonas communis</name>
    <dbReference type="NCBI Taxonomy" id="44574"/>
    <lineage>
        <taxon>Bacteria</taxon>
        <taxon>Pseudomonadati</taxon>
        <taxon>Pseudomonadota</taxon>
        <taxon>Betaproteobacteria</taxon>
        <taxon>Nitrosomonadales</taxon>
        <taxon>Nitrosomonadaceae</taxon>
        <taxon>Nitrosomonas</taxon>
    </lineage>
</organism>
<feature type="domain" description="TonB-dependent receptor-like beta-barrel" evidence="11">
    <location>
        <begin position="669"/>
        <end position="876"/>
    </location>
</feature>
<dbReference type="PANTHER" id="PTHR46208:SF1">
    <property type="entry name" value="MITOCHONDRIAL IMPORT RECEPTOR SUBUNIT TOM70"/>
    <property type="match status" value="1"/>
</dbReference>
<reference evidence="13 14" key="1">
    <citation type="submission" date="2016-10" db="EMBL/GenBank/DDBJ databases">
        <authorList>
            <person name="de Groot N.N."/>
        </authorList>
    </citation>
    <scope>NUCLEOTIDE SEQUENCE [LARGE SCALE GENOMIC DNA]</scope>
    <source>
        <strain evidence="13 14">Nm110</strain>
    </source>
</reference>
<dbReference type="InterPro" id="IPR000531">
    <property type="entry name" value="Beta-barrel_TonB"/>
</dbReference>
<gene>
    <name evidence="13" type="ORF">SAMN05421882_103522</name>
</gene>
<dbReference type="EMBL" id="FNNH01000035">
    <property type="protein sequence ID" value="SDW88570.1"/>
    <property type="molecule type" value="Genomic_DNA"/>
</dbReference>
<evidence type="ECO:0000259" key="12">
    <source>
        <dbReference type="Pfam" id="PF04773"/>
    </source>
</evidence>
<feature type="repeat" description="TPR" evidence="10">
    <location>
        <begin position="334"/>
        <end position="367"/>
    </location>
</feature>
<keyword evidence="8" id="KW-0998">Cell outer membrane</keyword>
<dbReference type="Pfam" id="PF00593">
    <property type="entry name" value="TonB_dep_Rec_b-barrel"/>
    <property type="match status" value="1"/>
</dbReference>
<feature type="repeat" description="TPR" evidence="10">
    <location>
        <begin position="232"/>
        <end position="265"/>
    </location>
</feature>
<dbReference type="Proteomes" id="UP000183454">
    <property type="component" value="Unassembled WGS sequence"/>
</dbReference>
<protein>
    <submittedName>
        <fullName evidence="13">Tetratricopeptide repeat-containing protein</fullName>
    </submittedName>
</protein>
<dbReference type="PROSITE" id="PS50005">
    <property type="entry name" value="TPR"/>
    <property type="match status" value="3"/>
</dbReference>
<evidence type="ECO:0000256" key="6">
    <source>
        <dbReference type="ARBA" id="ARBA00022989"/>
    </source>
</evidence>
<dbReference type="RefSeq" id="WP_074667556.1">
    <property type="nucleotide sequence ID" value="NZ_FNNH01000035.1"/>
</dbReference>
<keyword evidence="6" id="KW-1133">Transmembrane helix</keyword>
<dbReference type="SUPFAM" id="SSF56935">
    <property type="entry name" value="Porins"/>
    <property type="match status" value="1"/>
</dbReference>
<sequence>MRATASTTLCPVKAARIVSFEGIVELSRVGEQRWQRVESNEELCLGDMLRVRSHSRASIRLSNDSMLRLDQKTTITFAEPENKKNTWLDLVKGKLHIITRTPQPFKIRTPFFNAGVDGTEFYIGVEADEANVLVYEGKVAVSNDKGNLVLADHEAASILKDQAPRKEGVIRPIDAVQWALYYPTIIDYRPDEKIVAQSLQLIWRTSVEHYRLGRLIEALSVLDQIDPQQLTTPLLIYRAELLLSVGRVDEAKANIEQAIQLQPYNNDGYALQAVIAVVQNDKESALSLANQAIELDRTSPTARLALSYAKQAHFNIEEALGAVEEAIRLDAKNALVWARLSELHLSTGYLDRALEAAQVAVSLNPNLGKTQTVLGFVHLLTTDTKKAKVVFTQAIQLDQADPLARLGLGLALIREGKLEAGRIEIEIAASLDPANSLLRSYLGKAYFEEKRYPLASTQFDLAKERDPNDPTPWFYDAIQKQTQNQPVEALRDIQKSIELNDNRAVYRSKLLLDQDQAARGSSLARIYDNLGFEKRALMETARSLSLDPANHSAHRFLSDAYVNIPRYEIARVSELLQAQLLQPININPVQPHLAIADLNIITTSGPVIPGFNEFAPLMERNRPQLVASGIFGSNSTLGDEVVASAVYDRASVSLGQFHFDTNGFKRNKPGEANNNDQTHNIYNAFMQYAFNPKFNVQVELRTRATEQGDLTLDFNPKNYDSSHRRKLSEETARIGARYALSPNQDLIFSGKYIDRSEIQNFGNFYTDLENKGFQIEAQHILRAKNFNSIIGGSGYRFDNNSLEDGIKKPSNELERESAYIYTNTNFLQNINATLALSYDLFSNTLFTEKVDKFNPKFGLQWNITNSVRLRATWLEATKSHLIAQQSLEPTQVAGFNQFFDDINGTRSRRMGVGLDTHFTNRLYSGIEISERKLEVPIRLDPTVEHLQKQNEQLYRAYLYWIFNSNWAIKGEMQFEKFNRTHQDIAMLSNDPDQIQTLSLPITINYFHPYGFFFNASINTVKQNLRRKHDFNDNQKRSPENPIAAGSGIDTFFLLDSIIGYRFPNRRGILTLEGRNLLNDKFFYRNIGFNTAEAIPTRYVPERTFFVRLTLNF</sequence>
<feature type="domain" description="FecR protein" evidence="12">
    <location>
        <begin position="49"/>
        <end position="139"/>
    </location>
</feature>
<dbReference type="GO" id="GO:0030943">
    <property type="term" value="F:mitochondrion targeting sequence binding"/>
    <property type="evidence" value="ECO:0007669"/>
    <property type="project" value="TreeGrafter"/>
</dbReference>
<dbReference type="Gene3D" id="1.25.40.10">
    <property type="entry name" value="Tetratricopeptide repeat domain"/>
    <property type="match status" value="2"/>
</dbReference>
<evidence type="ECO:0000256" key="7">
    <source>
        <dbReference type="ARBA" id="ARBA00023136"/>
    </source>
</evidence>
<dbReference type="SMART" id="SM00028">
    <property type="entry name" value="TPR"/>
    <property type="match status" value="8"/>
</dbReference>
<dbReference type="InterPro" id="IPR019734">
    <property type="entry name" value="TPR_rpt"/>
</dbReference>
<feature type="repeat" description="TPR" evidence="10">
    <location>
        <begin position="436"/>
        <end position="469"/>
    </location>
</feature>
<keyword evidence="4" id="KW-0677">Repeat</keyword>
<comment type="similarity">
    <text evidence="9">Belongs to the Tom70 family.</text>
</comment>
<dbReference type="SUPFAM" id="SSF81901">
    <property type="entry name" value="HCP-like"/>
    <property type="match status" value="1"/>
</dbReference>
<dbReference type="GO" id="GO:0008320">
    <property type="term" value="F:protein transmembrane transporter activity"/>
    <property type="evidence" value="ECO:0007669"/>
    <property type="project" value="TreeGrafter"/>
</dbReference>
<dbReference type="InterPro" id="IPR011990">
    <property type="entry name" value="TPR-like_helical_dom_sf"/>
</dbReference>
<dbReference type="InterPro" id="IPR036942">
    <property type="entry name" value="Beta-barrel_TonB_sf"/>
</dbReference>
<evidence type="ECO:0000259" key="11">
    <source>
        <dbReference type="Pfam" id="PF00593"/>
    </source>
</evidence>
<dbReference type="Gene3D" id="2.60.120.1440">
    <property type="match status" value="1"/>
</dbReference>
<keyword evidence="5 10" id="KW-0802">TPR repeat</keyword>
<dbReference type="GO" id="GO:0009279">
    <property type="term" value="C:cell outer membrane"/>
    <property type="evidence" value="ECO:0007669"/>
    <property type="project" value="UniProtKB-SubCell"/>
</dbReference>
<evidence type="ECO:0000256" key="1">
    <source>
        <dbReference type="ARBA" id="ARBA00004167"/>
    </source>
</evidence>
<dbReference type="Gene3D" id="2.40.170.20">
    <property type="entry name" value="TonB-dependent receptor, beta-barrel domain"/>
    <property type="match status" value="1"/>
</dbReference>
<evidence type="ECO:0000256" key="2">
    <source>
        <dbReference type="ARBA" id="ARBA00004442"/>
    </source>
</evidence>
<proteinExistence type="inferred from homology"/>
<dbReference type="PANTHER" id="PTHR46208">
    <property type="entry name" value="MITOCHONDRIAL IMPORT RECEPTOR SUBUNIT TOM70"/>
    <property type="match status" value="1"/>
</dbReference>
<comment type="subcellular location">
    <subcellularLocation>
        <location evidence="2">Cell outer membrane</location>
    </subcellularLocation>
    <subcellularLocation>
        <location evidence="1">Membrane</location>
        <topology evidence="1">Single-pass membrane protein</topology>
    </subcellularLocation>
</comment>
<evidence type="ECO:0000256" key="5">
    <source>
        <dbReference type="ARBA" id="ARBA00022803"/>
    </source>
</evidence>
<dbReference type="AlphaFoldDB" id="A0A1H2X6Q0"/>
<evidence type="ECO:0000313" key="14">
    <source>
        <dbReference type="Proteomes" id="UP000183454"/>
    </source>
</evidence>
<dbReference type="Pfam" id="PF13432">
    <property type="entry name" value="TPR_16"/>
    <property type="match status" value="3"/>
</dbReference>